<keyword evidence="2" id="KW-0808">Transferase</keyword>
<dbReference type="GO" id="GO:0016746">
    <property type="term" value="F:acyltransferase activity"/>
    <property type="evidence" value="ECO:0007669"/>
    <property type="project" value="UniProtKB-KW"/>
</dbReference>
<evidence type="ECO:0000313" key="2">
    <source>
        <dbReference type="EMBL" id="MDR4127027.1"/>
    </source>
</evidence>
<dbReference type="Proteomes" id="UP001232156">
    <property type="component" value="Unassembled WGS sequence"/>
</dbReference>
<dbReference type="InterPro" id="IPR038740">
    <property type="entry name" value="BioF2-like_GNAT_dom"/>
</dbReference>
<dbReference type="InterPro" id="IPR016181">
    <property type="entry name" value="Acyl_CoA_acyltransferase"/>
</dbReference>
<proteinExistence type="predicted"/>
<organism evidence="2 3">
    <name type="scientific">Yanghanlia caeni</name>
    <dbReference type="NCBI Taxonomy" id="3064283"/>
    <lineage>
        <taxon>Bacteria</taxon>
        <taxon>Pseudomonadati</taxon>
        <taxon>Pseudomonadota</taxon>
        <taxon>Betaproteobacteria</taxon>
        <taxon>Burkholderiales</taxon>
        <taxon>Alcaligenaceae</taxon>
        <taxon>Yanghanlia</taxon>
    </lineage>
</organism>
<comment type="caution">
    <text evidence="2">The sequence shown here is derived from an EMBL/GenBank/DDBJ whole genome shotgun (WGS) entry which is preliminary data.</text>
</comment>
<keyword evidence="3" id="KW-1185">Reference proteome</keyword>
<reference evidence="2 3" key="1">
    <citation type="submission" date="2023-08" db="EMBL/GenBank/DDBJ databases">
        <title>Alcaligenaceae gen. nov., a novel taxon isolated from the sludge of Yixing Pesticide Factory.</title>
        <authorList>
            <person name="Ruan L."/>
        </authorList>
    </citation>
    <scope>NUCLEOTIDE SEQUENCE [LARGE SCALE GENOMIC DNA]</scope>
    <source>
        <strain evidence="2 3">LG-2</strain>
    </source>
</reference>
<dbReference type="Gene3D" id="3.40.630.30">
    <property type="match status" value="1"/>
</dbReference>
<dbReference type="EC" id="2.3.1.-" evidence="2"/>
<protein>
    <submittedName>
        <fullName evidence="2">GNAT family N-acetyltransferase</fullName>
        <ecNumber evidence="2">2.3.1.-</ecNumber>
    </submittedName>
</protein>
<gene>
    <name evidence="2" type="ORF">Q8947_13680</name>
</gene>
<evidence type="ECO:0000313" key="3">
    <source>
        <dbReference type="Proteomes" id="UP001232156"/>
    </source>
</evidence>
<name>A0ABU1D9U5_9BURK</name>
<dbReference type="SUPFAM" id="SSF55729">
    <property type="entry name" value="Acyl-CoA N-acyltransferases (Nat)"/>
    <property type="match status" value="1"/>
</dbReference>
<dbReference type="Pfam" id="PF13480">
    <property type="entry name" value="Acetyltransf_6"/>
    <property type="match status" value="1"/>
</dbReference>
<accession>A0ABU1D9U5</accession>
<evidence type="ECO:0000259" key="1">
    <source>
        <dbReference type="Pfam" id="PF13480"/>
    </source>
</evidence>
<sequence>MHDDLTIRKATYRQLCAQEPSIPLFAQPWWLDATAGPANWNVALVEKGGLVLATLPYMHHRRAGFRVLTQPRLTLALGPWLRPSSAKLPRRIAQQKELLEALIAQLPPYDHFQQKWHYDQTNWLPFRWSGFQQTTGYSYVITDLSDLHAVWEGFQENTRKEIRKASGRAALCVRDDRPLDTLLRLQHLTFGRQGRPLPYPESLLHSIDAASAARGQRRLFIAEDVQGRAHAGVYIVWDHNSAYYLLGGGDPELRTSGAASLCMWEAIRHAATVSKRFDFCGSMVEPIERFVRAFGGHPCPYFSVSKTPSKVLAGYLFLRSLRPHPQAA</sequence>
<dbReference type="RefSeq" id="WP_347287602.1">
    <property type="nucleotide sequence ID" value="NZ_JAUZQE010000049.1"/>
</dbReference>
<dbReference type="EMBL" id="JAUZQE010000049">
    <property type="protein sequence ID" value="MDR4127027.1"/>
    <property type="molecule type" value="Genomic_DNA"/>
</dbReference>
<feature type="domain" description="BioF2-like acetyltransferase" evidence="1">
    <location>
        <begin position="156"/>
        <end position="281"/>
    </location>
</feature>
<keyword evidence="2" id="KW-0012">Acyltransferase</keyword>